<reference evidence="3" key="1">
    <citation type="journal article" date="2013" name="PLoS Genet.">
        <title>The genome of Spraguea lophii and the basis of host-microsporidian interactions.</title>
        <authorList>
            <person name="Campbell S.E."/>
            <person name="Williams T.A."/>
            <person name="Yousuf A."/>
            <person name="Soanes D.M."/>
            <person name="Paszkiewicz K.H."/>
            <person name="Williams B.A.P."/>
        </authorList>
    </citation>
    <scope>NUCLEOTIDE SEQUENCE [LARGE SCALE GENOMIC DNA]</scope>
    <source>
        <strain evidence="3">42_110</strain>
    </source>
</reference>
<dbReference type="Pfam" id="PF03847">
    <property type="entry name" value="TFIID_20kDa"/>
    <property type="match status" value="1"/>
</dbReference>
<keyword evidence="2" id="KW-0648">Protein biosynthesis</keyword>
<dbReference type="HOGENOM" id="CLU_150177_0_0_1"/>
<dbReference type="OrthoDB" id="2193432at2759"/>
<proteinExistence type="predicted"/>
<accession>S7WB46</accession>
<sequence>MILDFWFFIFYFCKKIFILSPMEKESHFLPKQKLSEFISSSTSSKPDKALLSSLQTFSEKFIADIANRAVLLTRHRKSQVLEVEDVLFTLEKEFDIVLTERIVNRTKRIPDDKHIAKMSEISRNK</sequence>
<keyword evidence="2" id="KW-0396">Initiation factor</keyword>
<evidence type="ECO:0000259" key="1">
    <source>
        <dbReference type="Pfam" id="PF03847"/>
    </source>
</evidence>
<dbReference type="InterPro" id="IPR009072">
    <property type="entry name" value="Histone-fold"/>
</dbReference>
<evidence type="ECO:0000313" key="2">
    <source>
        <dbReference type="EMBL" id="EPR79032.1"/>
    </source>
</evidence>
<dbReference type="CDD" id="cd07981">
    <property type="entry name" value="HFD_TAF12"/>
    <property type="match status" value="1"/>
</dbReference>
<protein>
    <submittedName>
        <fullName evidence="2">Transcription initiation factor TFIID subunit A</fullName>
    </submittedName>
</protein>
<dbReference type="GO" id="GO:0046982">
    <property type="term" value="F:protein heterodimerization activity"/>
    <property type="evidence" value="ECO:0007669"/>
    <property type="project" value="InterPro"/>
</dbReference>
<dbReference type="EMBL" id="ATCN01000433">
    <property type="protein sequence ID" value="EPR79032.1"/>
    <property type="molecule type" value="Genomic_DNA"/>
</dbReference>
<dbReference type="Proteomes" id="UP000014978">
    <property type="component" value="Unassembled WGS sequence"/>
</dbReference>
<dbReference type="STRING" id="1358809.S7WB46"/>
<dbReference type="SUPFAM" id="SSF47113">
    <property type="entry name" value="Histone-fold"/>
    <property type="match status" value="1"/>
</dbReference>
<dbReference type="GO" id="GO:0003743">
    <property type="term" value="F:translation initiation factor activity"/>
    <property type="evidence" value="ECO:0007669"/>
    <property type="project" value="UniProtKB-KW"/>
</dbReference>
<feature type="domain" description="Transcription initiation factor TFIID subunit 12" evidence="1">
    <location>
        <begin position="31"/>
        <end position="96"/>
    </location>
</feature>
<dbReference type="GO" id="GO:0005669">
    <property type="term" value="C:transcription factor TFIID complex"/>
    <property type="evidence" value="ECO:0007669"/>
    <property type="project" value="InterPro"/>
</dbReference>
<gene>
    <name evidence="2" type="ORF">SLOPH_1972</name>
</gene>
<dbReference type="VEuPathDB" id="MicrosporidiaDB:SLOPH_1972"/>
<dbReference type="OMA" id="MQQFSRK"/>
<evidence type="ECO:0000313" key="3">
    <source>
        <dbReference type="Proteomes" id="UP000014978"/>
    </source>
</evidence>
<dbReference type="InParanoid" id="S7WB46"/>
<keyword evidence="3" id="KW-1185">Reference proteome</keyword>
<dbReference type="InterPro" id="IPR003228">
    <property type="entry name" value="TFIID_TAF12_dom"/>
</dbReference>
<comment type="caution">
    <text evidence="2">The sequence shown here is derived from an EMBL/GenBank/DDBJ whole genome shotgun (WGS) entry which is preliminary data.</text>
</comment>
<name>S7WB46_SPRLO</name>
<dbReference type="Gene3D" id="1.10.20.10">
    <property type="entry name" value="Histone, subunit A"/>
    <property type="match status" value="1"/>
</dbReference>
<dbReference type="GO" id="GO:0006352">
    <property type="term" value="P:DNA-templated transcription initiation"/>
    <property type="evidence" value="ECO:0007669"/>
    <property type="project" value="InterPro"/>
</dbReference>
<dbReference type="AlphaFoldDB" id="S7WB46"/>
<organism evidence="2 3">
    <name type="scientific">Spraguea lophii (strain 42_110)</name>
    <name type="common">Microsporidian parasite</name>
    <dbReference type="NCBI Taxonomy" id="1358809"/>
    <lineage>
        <taxon>Eukaryota</taxon>
        <taxon>Fungi</taxon>
        <taxon>Fungi incertae sedis</taxon>
        <taxon>Microsporidia</taxon>
        <taxon>Spragueidae</taxon>
        <taxon>Spraguea</taxon>
    </lineage>
</organism>